<dbReference type="InterPro" id="IPR036785">
    <property type="entry name" value="YkyA-like_sf"/>
</dbReference>
<dbReference type="EMBL" id="JACSQN010000002">
    <property type="protein sequence ID" value="MBD7983385.1"/>
    <property type="molecule type" value="Genomic_DNA"/>
</dbReference>
<accession>A0ABR8U6F9</accession>
<protein>
    <submittedName>
        <fullName evidence="3">YkyA family protein</fullName>
    </submittedName>
</protein>
<dbReference type="Gene3D" id="1.20.120.570">
    <property type="entry name" value="YkyA-like"/>
    <property type="match status" value="1"/>
</dbReference>
<dbReference type="RefSeq" id="WP_191693031.1">
    <property type="nucleotide sequence ID" value="NZ_JACSQN010000002.1"/>
</dbReference>
<keyword evidence="1" id="KW-0175">Coiled coil</keyword>
<dbReference type="Proteomes" id="UP000626786">
    <property type="component" value="Unassembled WGS sequence"/>
</dbReference>
<dbReference type="PROSITE" id="PS51257">
    <property type="entry name" value="PROKAR_LIPOPROTEIN"/>
    <property type="match status" value="1"/>
</dbReference>
<feature type="coiled-coil region" evidence="1">
    <location>
        <begin position="160"/>
        <end position="187"/>
    </location>
</feature>
<name>A0ABR8U6F9_9BACL</name>
<evidence type="ECO:0000313" key="3">
    <source>
        <dbReference type="EMBL" id="MBD7983385.1"/>
    </source>
</evidence>
<feature type="chain" id="PRO_5047051481" evidence="2">
    <location>
        <begin position="24"/>
        <end position="213"/>
    </location>
</feature>
<organism evidence="3 4">
    <name type="scientific">Sporosarcina quadrami</name>
    <dbReference type="NCBI Taxonomy" id="2762234"/>
    <lineage>
        <taxon>Bacteria</taxon>
        <taxon>Bacillati</taxon>
        <taxon>Bacillota</taxon>
        <taxon>Bacilli</taxon>
        <taxon>Bacillales</taxon>
        <taxon>Caryophanaceae</taxon>
        <taxon>Sporosarcina</taxon>
    </lineage>
</organism>
<dbReference type="InterPro" id="IPR019454">
    <property type="entry name" value="Lipoprot_YkyA-like"/>
</dbReference>
<feature type="signal peptide" evidence="2">
    <location>
        <begin position="1"/>
        <end position="23"/>
    </location>
</feature>
<dbReference type="Pfam" id="PF10368">
    <property type="entry name" value="YkyA"/>
    <property type="match status" value="1"/>
</dbReference>
<proteinExistence type="predicted"/>
<dbReference type="SUPFAM" id="SSF140423">
    <property type="entry name" value="MW0975(SA0943)-like"/>
    <property type="match status" value="1"/>
</dbReference>
<keyword evidence="2" id="KW-0732">Signal</keyword>
<evidence type="ECO:0000256" key="2">
    <source>
        <dbReference type="SAM" id="SignalP"/>
    </source>
</evidence>
<comment type="caution">
    <text evidence="3">The sequence shown here is derived from an EMBL/GenBank/DDBJ whole genome shotgun (WGS) entry which is preliminary data.</text>
</comment>
<keyword evidence="4" id="KW-1185">Reference proteome</keyword>
<evidence type="ECO:0000256" key="1">
    <source>
        <dbReference type="SAM" id="Coils"/>
    </source>
</evidence>
<feature type="coiled-coil region" evidence="1">
    <location>
        <begin position="36"/>
        <end position="123"/>
    </location>
</feature>
<gene>
    <name evidence="3" type="ORF">H9649_02235</name>
</gene>
<evidence type="ECO:0000313" key="4">
    <source>
        <dbReference type="Proteomes" id="UP000626786"/>
    </source>
</evidence>
<reference evidence="3 4" key="1">
    <citation type="submission" date="2020-08" db="EMBL/GenBank/DDBJ databases">
        <title>A Genomic Blueprint of the Chicken Gut Microbiome.</title>
        <authorList>
            <person name="Gilroy R."/>
            <person name="Ravi A."/>
            <person name="Getino M."/>
            <person name="Pursley I."/>
            <person name="Horton D.L."/>
            <person name="Alikhan N.-F."/>
            <person name="Baker D."/>
            <person name="Gharbi K."/>
            <person name="Hall N."/>
            <person name="Watson M."/>
            <person name="Adriaenssens E.M."/>
            <person name="Foster-Nyarko E."/>
            <person name="Jarju S."/>
            <person name="Secka A."/>
            <person name="Antonio M."/>
            <person name="Oren A."/>
            <person name="Chaudhuri R."/>
            <person name="La Ragione R.M."/>
            <person name="Hildebrand F."/>
            <person name="Pallen M.J."/>
        </authorList>
    </citation>
    <scope>NUCLEOTIDE SEQUENCE [LARGE SCALE GENOMIC DNA]</scope>
    <source>
        <strain evidence="3 4">Sa2YVA2</strain>
    </source>
</reference>
<sequence>MKTKIIGLLTVGMLVLTGCSIGASTEKQLSDTLTKMNDSESTYRSVQTKLTELEQHEQKTFTETMELTKDDVDQLRTKVDELKQLNDERLTNLDEEEKAMNEAKAFTGELDDIKEKATDSEKQQIQKLQDAVSERYDLHATFISEYKKLTAIQKEFYGMLSKEDVELDELKQRVQEVNAQNEVVQATITQFNEATKKVNKVKESIFKSLSTEE</sequence>